<accession>A0A8X7ZZA7</accession>
<organism evidence="2 3">
    <name type="scientific">Populus tomentosa</name>
    <name type="common">Chinese white poplar</name>
    <dbReference type="NCBI Taxonomy" id="118781"/>
    <lineage>
        <taxon>Eukaryota</taxon>
        <taxon>Viridiplantae</taxon>
        <taxon>Streptophyta</taxon>
        <taxon>Embryophyta</taxon>
        <taxon>Tracheophyta</taxon>
        <taxon>Spermatophyta</taxon>
        <taxon>Magnoliopsida</taxon>
        <taxon>eudicotyledons</taxon>
        <taxon>Gunneridae</taxon>
        <taxon>Pentapetalae</taxon>
        <taxon>rosids</taxon>
        <taxon>fabids</taxon>
        <taxon>Malpighiales</taxon>
        <taxon>Salicaceae</taxon>
        <taxon>Saliceae</taxon>
        <taxon>Populus</taxon>
    </lineage>
</organism>
<evidence type="ECO:0000313" key="2">
    <source>
        <dbReference type="EMBL" id="KAG6779983.1"/>
    </source>
</evidence>
<dbReference type="AlphaFoldDB" id="A0A8X7ZZA7"/>
<comment type="caution">
    <text evidence="2">The sequence shown here is derived from an EMBL/GenBank/DDBJ whole genome shotgun (WGS) entry which is preliminary data.</text>
</comment>
<sequence>MSTPNQSSLQAGLSLSKTGVSRKEMKSSFLSRTMMELRVLCNSELKHGEKSSYSVKIFGAIFEEEEEATLVPALSFLSAGRVLAGRYDPEYVLARSCNHGSERVNARKLTMPMVLACN</sequence>
<reference evidence="2" key="1">
    <citation type="journal article" date="2020" name="bioRxiv">
        <title>Hybrid origin of Populus tomentosa Carr. identified through genome sequencing and phylogenomic analysis.</title>
        <authorList>
            <person name="An X."/>
            <person name="Gao K."/>
            <person name="Chen Z."/>
            <person name="Li J."/>
            <person name="Yang X."/>
            <person name="Yang X."/>
            <person name="Zhou J."/>
            <person name="Guo T."/>
            <person name="Zhao T."/>
            <person name="Huang S."/>
            <person name="Miao D."/>
            <person name="Khan W.U."/>
            <person name="Rao P."/>
            <person name="Ye M."/>
            <person name="Lei B."/>
            <person name="Liao W."/>
            <person name="Wang J."/>
            <person name="Ji L."/>
            <person name="Li Y."/>
            <person name="Guo B."/>
            <person name="Mustafa N.S."/>
            <person name="Li S."/>
            <person name="Yun Q."/>
            <person name="Keller S.R."/>
            <person name="Mao J."/>
            <person name="Zhang R."/>
            <person name="Strauss S.H."/>
        </authorList>
    </citation>
    <scope>NUCLEOTIDE SEQUENCE</scope>
    <source>
        <strain evidence="2">GM15</strain>
        <tissue evidence="2">Leaf</tissue>
    </source>
</reference>
<feature type="region of interest" description="Disordered" evidence="1">
    <location>
        <begin position="1"/>
        <end position="22"/>
    </location>
</feature>
<evidence type="ECO:0000313" key="3">
    <source>
        <dbReference type="Proteomes" id="UP000886885"/>
    </source>
</evidence>
<protein>
    <submittedName>
        <fullName evidence="2">Uncharacterized protein</fullName>
    </submittedName>
</protein>
<dbReference type="Proteomes" id="UP000886885">
    <property type="component" value="Chromosome 4A"/>
</dbReference>
<name>A0A8X7ZZA7_POPTO</name>
<feature type="compositionally biased region" description="Polar residues" evidence="1">
    <location>
        <begin position="1"/>
        <end position="19"/>
    </location>
</feature>
<dbReference type="EMBL" id="JAAWWB010000007">
    <property type="protein sequence ID" value="KAG6779983.1"/>
    <property type="molecule type" value="Genomic_DNA"/>
</dbReference>
<keyword evidence="3" id="KW-1185">Reference proteome</keyword>
<dbReference type="OrthoDB" id="10536140at2759"/>
<proteinExistence type="predicted"/>
<gene>
    <name evidence="2" type="ORF">POTOM_016390</name>
</gene>
<evidence type="ECO:0000256" key="1">
    <source>
        <dbReference type="SAM" id="MobiDB-lite"/>
    </source>
</evidence>